<dbReference type="RefSeq" id="WP_345673115.1">
    <property type="nucleotide sequence ID" value="NZ_BAABHS010000001.1"/>
</dbReference>
<dbReference type="EMBL" id="BAABHS010000001">
    <property type="protein sequence ID" value="GAA4944659.1"/>
    <property type="molecule type" value="Genomic_DNA"/>
</dbReference>
<feature type="region of interest" description="Disordered" evidence="1">
    <location>
        <begin position="220"/>
        <end position="501"/>
    </location>
</feature>
<sequence>MATNVDGLSHHEIQHMVKPVNADRVMVAADRIRTAAARIKEAADGVLAKPGQIVWQGKAADTFRTWNEQVAKAGQDTAFYTDMVGMHLGILGSELADAMARMPAVPQQDMDKLEVLGKADPTVLAQVDPDTGKTGAVLKTELKATVEEAHQAALSQMRNIVMVYQSGIANIGGLSVPGFPPPGNPFGYEPSPEDVGAATGVAAATAAGLLAAHPDAGTGAPPHAGTRIQGAVSPTQAAWPGTPGGAVPQVVTTDHQVGFAPGGRPVNTAGSSPLPDATTLAGGSQAQPNVTAPGSSPPGGVGQGDPQGMRSSWGGSPVVGKPAAGMSERQQSAPSRSGTAGLRGEEVSGGISRFAKPGEPGGPGAPMRGGVPMGGAPGGMPTGGGGPRGGRVGGARPVGMPGGIVGGRPSSSEGNAGRAVFSPGGSGLRADRAETAGRAGGGTRVEPGSAGRNSRVGPMGGGQGPSDSEPGRRRARRPDYLQADEDDWDGRGPGAVPPVIG</sequence>
<dbReference type="Proteomes" id="UP001500466">
    <property type="component" value="Unassembled WGS sequence"/>
</dbReference>
<evidence type="ECO:0000256" key="1">
    <source>
        <dbReference type="SAM" id="MobiDB-lite"/>
    </source>
</evidence>
<reference evidence="3" key="1">
    <citation type="journal article" date="2019" name="Int. J. Syst. Evol. Microbiol.">
        <title>The Global Catalogue of Microorganisms (GCM) 10K type strain sequencing project: providing services to taxonomists for standard genome sequencing and annotation.</title>
        <authorList>
            <consortium name="The Broad Institute Genomics Platform"/>
            <consortium name="The Broad Institute Genome Sequencing Center for Infectious Disease"/>
            <person name="Wu L."/>
            <person name="Ma J."/>
        </authorList>
    </citation>
    <scope>NUCLEOTIDE SEQUENCE [LARGE SCALE GENOMIC DNA]</scope>
    <source>
        <strain evidence="3">JCM 17986</strain>
    </source>
</reference>
<name>A0ABP9GRS3_9ACTN</name>
<feature type="compositionally biased region" description="Gly residues" evidence="1">
    <location>
        <begin position="371"/>
        <end position="393"/>
    </location>
</feature>
<accession>A0ABP9GRS3</accession>
<gene>
    <name evidence="2" type="ORF">GCM10023205_00300</name>
</gene>
<proteinExistence type="predicted"/>
<keyword evidence="3" id="KW-1185">Reference proteome</keyword>
<protein>
    <recommendedName>
        <fullName evidence="4">WXG100 family type VII secretion target</fullName>
    </recommendedName>
</protein>
<evidence type="ECO:0000313" key="3">
    <source>
        <dbReference type="Proteomes" id="UP001500466"/>
    </source>
</evidence>
<organism evidence="2 3">
    <name type="scientific">Yinghuangia aomiensis</name>
    <dbReference type="NCBI Taxonomy" id="676205"/>
    <lineage>
        <taxon>Bacteria</taxon>
        <taxon>Bacillati</taxon>
        <taxon>Actinomycetota</taxon>
        <taxon>Actinomycetes</taxon>
        <taxon>Kitasatosporales</taxon>
        <taxon>Streptomycetaceae</taxon>
        <taxon>Yinghuangia</taxon>
    </lineage>
</organism>
<evidence type="ECO:0008006" key="4">
    <source>
        <dbReference type="Google" id="ProtNLM"/>
    </source>
</evidence>
<feature type="compositionally biased region" description="Polar residues" evidence="1">
    <location>
        <begin position="281"/>
        <end position="292"/>
    </location>
</feature>
<feature type="compositionally biased region" description="Polar residues" evidence="1">
    <location>
        <begin position="328"/>
        <end position="338"/>
    </location>
</feature>
<comment type="caution">
    <text evidence="2">The sequence shown here is derived from an EMBL/GenBank/DDBJ whole genome shotgun (WGS) entry which is preliminary data.</text>
</comment>
<evidence type="ECO:0000313" key="2">
    <source>
        <dbReference type="EMBL" id="GAA4944659.1"/>
    </source>
</evidence>